<gene>
    <name evidence="1" type="ORF">KI387_011222</name>
</gene>
<organism evidence="1 2">
    <name type="scientific">Taxus chinensis</name>
    <name type="common">Chinese yew</name>
    <name type="synonym">Taxus wallichiana var. chinensis</name>
    <dbReference type="NCBI Taxonomy" id="29808"/>
    <lineage>
        <taxon>Eukaryota</taxon>
        <taxon>Viridiplantae</taxon>
        <taxon>Streptophyta</taxon>
        <taxon>Embryophyta</taxon>
        <taxon>Tracheophyta</taxon>
        <taxon>Spermatophyta</taxon>
        <taxon>Pinopsida</taxon>
        <taxon>Pinidae</taxon>
        <taxon>Conifers II</taxon>
        <taxon>Cupressales</taxon>
        <taxon>Taxaceae</taxon>
        <taxon>Taxus</taxon>
    </lineage>
</organism>
<comment type="caution">
    <text evidence="1">The sequence shown here is derived from an EMBL/GenBank/DDBJ whole genome shotgun (WGS) entry which is preliminary data.</text>
</comment>
<keyword evidence="2" id="KW-1185">Reference proteome</keyword>
<dbReference type="Proteomes" id="UP000824469">
    <property type="component" value="Unassembled WGS sequence"/>
</dbReference>
<sequence>MALGSFGTRGMRKRKVCGLADSGYAGKRCTNAFGTCGMKVCRIHDSSDVDENGTTGPGELGTFGTK</sequence>
<name>A0AA38FPG3_TAXCH</name>
<evidence type="ECO:0000313" key="2">
    <source>
        <dbReference type="Proteomes" id="UP000824469"/>
    </source>
</evidence>
<accession>A0AA38FPG3</accession>
<evidence type="ECO:0000313" key="1">
    <source>
        <dbReference type="EMBL" id="KAH9306818.1"/>
    </source>
</evidence>
<proteinExistence type="predicted"/>
<feature type="non-terminal residue" evidence="1">
    <location>
        <position position="66"/>
    </location>
</feature>
<reference evidence="1 2" key="1">
    <citation type="journal article" date="2021" name="Nat. Plants">
        <title>The Taxus genome provides insights into paclitaxel biosynthesis.</title>
        <authorList>
            <person name="Xiong X."/>
            <person name="Gou J."/>
            <person name="Liao Q."/>
            <person name="Li Y."/>
            <person name="Zhou Q."/>
            <person name="Bi G."/>
            <person name="Li C."/>
            <person name="Du R."/>
            <person name="Wang X."/>
            <person name="Sun T."/>
            <person name="Guo L."/>
            <person name="Liang H."/>
            <person name="Lu P."/>
            <person name="Wu Y."/>
            <person name="Zhang Z."/>
            <person name="Ro D.K."/>
            <person name="Shang Y."/>
            <person name="Huang S."/>
            <person name="Yan J."/>
        </authorList>
    </citation>
    <scope>NUCLEOTIDE SEQUENCE [LARGE SCALE GENOMIC DNA]</scope>
    <source>
        <strain evidence="1">Ta-2019</strain>
    </source>
</reference>
<protein>
    <submittedName>
        <fullName evidence="1">Uncharacterized protein</fullName>
    </submittedName>
</protein>
<dbReference type="EMBL" id="JAHRHJ020000008">
    <property type="protein sequence ID" value="KAH9306818.1"/>
    <property type="molecule type" value="Genomic_DNA"/>
</dbReference>
<dbReference type="AlphaFoldDB" id="A0AA38FPG3"/>